<dbReference type="PANTHER" id="PTHR46031">
    <property type="match status" value="1"/>
</dbReference>
<evidence type="ECO:0000256" key="4">
    <source>
        <dbReference type="SAM" id="MobiDB-lite"/>
    </source>
</evidence>
<keyword evidence="7" id="KW-1185">Reference proteome</keyword>
<dbReference type="Gramene" id="OE9A110139T3">
    <property type="protein sequence ID" value="OE9A110139C3"/>
    <property type="gene ID" value="OE9A110139"/>
</dbReference>
<dbReference type="SUPFAM" id="SSF54768">
    <property type="entry name" value="dsRNA-binding domain-like"/>
    <property type="match status" value="3"/>
</dbReference>
<sequence length="474" mass="51689">MYKCKLQELCQRKGWNLPEYSTARDGPDHIPRFTAVVNVNGQPFETPNPCKSSKEAQNLVAQIAYDHFVAQTVPFRQHQPSSSLAPHPGAGGAQSVVPIPPWDRPRVSATVPAVVPNAAVPNSEAPSVAVAPVLPTSVPLPLPDVSIPSPPMPPARFFTAKANLDVQPANKEMMQPNNEDNAQTSMINTSQIVFNDKNSKDVLHIYKNRLQEYAQKKGLSLPVYTYESEGPPHDRRFKSIVSLDGKTYEAPAFFSTLKDAEHAAAKVACEALSIVEIREDKGLYKNLLQALAQKRGLKLPSYETSPAGALHKPLFVSTVEIGSDTFRGTEAKSKRQAEVNAAEVAYDALTKIPLDKGALEVSSSLGSTAAHDFKVNVQPTVVLKDENDVENEGEKQKPDMTGPSNHNSSPHRASSPSTSIEQLVATEPVTDMDSTRRKTVVFARSTNMPIPDGAIVKPYSDHQWVAYQVEMNTN</sequence>
<comment type="caution">
    <text evidence="6">The sequence shown here is derived from an EMBL/GenBank/DDBJ whole genome shotgun (WGS) entry which is preliminary data.</text>
</comment>
<dbReference type="PROSITE" id="PS50137">
    <property type="entry name" value="DS_RBD"/>
    <property type="match status" value="3"/>
</dbReference>
<organism evidence="6 7">
    <name type="scientific">Olea europaea subsp. europaea</name>
    <dbReference type="NCBI Taxonomy" id="158383"/>
    <lineage>
        <taxon>Eukaryota</taxon>
        <taxon>Viridiplantae</taxon>
        <taxon>Streptophyta</taxon>
        <taxon>Embryophyta</taxon>
        <taxon>Tracheophyta</taxon>
        <taxon>Spermatophyta</taxon>
        <taxon>Magnoliopsida</taxon>
        <taxon>eudicotyledons</taxon>
        <taxon>Gunneridae</taxon>
        <taxon>Pentapetalae</taxon>
        <taxon>asterids</taxon>
        <taxon>lamiids</taxon>
        <taxon>Lamiales</taxon>
        <taxon>Oleaceae</taxon>
        <taxon>Oleeae</taxon>
        <taxon>Olea</taxon>
    </lineage>
</organism>
<keyword evidence="1" id="KW-0677">Repeat</keyword>
<dbReference type="Proteomes" id="UP000594638">
    <property type="component" value="Unassembled WGS sequence"/>
</dbReference>
<dbReference type="InterPro" id="IPR014720">
    <property type="entry name" value="dsRBD_dom"/>
</dbReference>
<evidence type="ECO:0000259" key="5">
    <source>
        <dbReference type="PROSITE" id="PS50137"/>
    </source>
</evidence>
<dbReference type="InterPro" id="IPR044450">
    <property type="entry name" value="AtDRB-like_DSRM_1"/>
</dbReference>
<evidence type="ECO:0000313" key="6">
    <source>
        <dbReference type="EMBL" id="CAA3000637.1"/>
    </source>
</evidence>
<protein>
    <recommendedName>
        <fullName evidence="5">DRBM domain-containing protein</fullName>
    </recommendedName>
</protein>
<dbReference type="CDD" id="cd19907">
    <property type="entry name" value="DSRM_AtDRB-like_rpt1"/>
    <property type="match status" value="1"/>
</dbReference>
<feature type="domain" description="DRBM" evidence="5">
    <location>
        <begin position="1"/>
        <end position="70"/>
    </location>
</feature>
<feature type="domain" description="DRBM" evidence="5">
    <location>
        <begin position="205"/>
        <end position="274"/>
    </location>
</feature>
<feature type="region of interest" description="Disordered" evidence="4">
    <location>
        <begin position="76"/>
        <end position="98"/>
    </location>
</feature>
<keyword evidence="2 3" id="KW-0694">RNA-binding</keyword>
<evidence type="ECO:0000256" key="2">
    <source>
        <dbReference type="ARBA" id="ARBA00022884"/>
    </source>
</evidence>
<feature type="region of interest" description="Disordered" evidence="4">
    <location>
        <begin position="384"/>
        <end position="420"/>
    </location>
</feature>
<accession>A0A8S0T6N8</accession>
<name>A0A8S0T6N8_OLEEU</name>
<feature type="compositionally biased region" description="Low complexity" evidence="4">
    <location>
        <begin position="403"/>
        <end position="419"/>
    </location>
</feature>
<dbReference type="OrthoDB" id="5988181at2759"/>
<evidence type="ECO:0000256" key="1">
    <source>
        <dbReference type="ARBA" id="ARBA00022737"/>
    </source>
</evidence>
<feature type="domain" description="DRBM" evidence="5">
    <location>
        <begin position="283"/>
        <end position="351"/>
    </location>
</feature>
<dbReference type="SMART" id="SM00358">
    <property type="entry name" value="DSRM"/>
    <property type="match status" value="3"/>
</dbReference>
<proteinExistence type="predicted"/>
<evidence type="ECO:0000313" key="7">
    <source>
        <dbReference type="Proteomes" id="UP000594638"/>
    </source>
</evidence>
<dbReference type="EMBL" id="CACTIH010005703">
    <property type="protein sequence ID" value="CAA3000637.1"/>
    <property type="molecule type" value="Genomic_DNA"/>
</dbReference>
<reference evidence="6 7" key="1">
    <citation type="submission" date="2019-12" db="EMBL/GenBank/DDBJ databases">
        <authorList>
            <person name="Alioto T."/>
            <person name="Alioto T."/>
            <person name="Gomez Garrido J."/>
        </authorList>
    </citation>
    <scope>NUCLEOTIDE SEQUENCE [LARGE SCALE GENOMIC DNA]</scope>
</reference>
<dbReference type="Pfam" id="PF00035">
    <property type="entry name" value="dsrm"/>
    <property type="match status" value="3"/>
</dbReference>
<dbReference type="PANTHER" id="PTHR46031:SF16">
    <property type="entry name" value="DOUBLE-STRANDED RNA-BINDING PROTEIN 4"/>
    <property type="match status" value="1"/>
</dbReference>
<dbReference type="AlphaFoldDB" id="A0A8S0T6N8"/>
<dbReference type="GO" id="GO:0003725">
    <property type="term" value="F:double-stranded RNA binding"/>
    <property type="evidence" value="ECO:0007669"/>
    <property type="project" value="InterPro"/>
</dbReference>
<gene>
    <name evidence="6" type="ORF">OLEA9_A110139</name>
</gene>
<dbReference type="Gene3D" id="3.30.160.20">
    <property type="match status" value="3"/>
</dbReference>
<evidence type="ECO:0000256" key="3">
    <source>
        <dbReference type="PROSITE-ProRule" id="PRU00266"/>
    </source>
</evidence>